<dbReference type="Proteomes" id="UP000031970">
    <property type="component" value="Unassembled WGS sequence"/>
</dbReference>
<dbReference type="AlphaFoldDB" id="A0ABD3ZVX4"/>
<reference evidence="1 2" key="1">
    <citation type="submission" date="2014-11" db="EMBL/GenBank/DDBJ databases">
        <title>Draft Genome Sequences of Nine Bacillus subtilis Strains that Form Spores with High Heat-Resistance.</title>
        <authorList>
            <person name="Krawcyk A.O."/>
            <person name="Berendsen E.M."/>
            <person name="de Jong A."/>
            <person name="Holsappel S."/>
            <person name="Eijlander R.T."/>
            <person name="Wells-Bennik M."/>
            <person name="Kuipers O.P."/>
        </authorList>
    </citation>
    <scope>NUCLEOTIDE SEQUENCE [LARGE SCALE GENOMIC DNA]</scope>
    <source>
        <strain evidence="1 2">B4067</strain>
    </source>
</reference>
<protein>
    <submittedName>
        <fullName evidence="1">Uncharacterized protein</fullName>
    </submittedName>
</protein>
<accession>A0ABD3ZVX4</accession>
<name>A0ABD3ZVX4_BACIU</name>
<evidence type="ECO:0000313" key="1">
    <source>
        <dbReference type="EMBL" id="KIL31843.1"/>
    </source>
</evidence>
<gene>
    <name evidence="1" type="ORF">B4067_4232</name>
</gene>
<proteinExistence type="predicted"/>
<sequence>MWIQKLVRILHDDKGESNAERNWRADFFKALTLQPAKKTMR</sequence>
<comment type="caution">
    <text evidence="1">The sequence shown here is derived from an EMBL/GenBank/DDBJ whole genome shotgun (WGS) entry which is preliminary data.</text>
</comment>
<dbReference type="EMBL" id="JSXS01000047">
    <property type="protein sequence ID" value="KIL31843.1"/>
    <property type="molecule type" value="Genomic_DNA"/>
</dbReference>
<organism evidence="1 2">
    <name type="scientific">Bacillus subtilis subsp. subtilis</name>
    <dbReference type="NCBI Taxonomy" id="135461"/>
    <lineage>
        <taxon>Bacteria</taxon>
        <taxon>Bacillati</taxon>
        <taxon>Bacillota</taxon>
        <taxon>Bacilli</taxon>
        <taxon>Bacillales</taxon>
        <taxon>Bacillaceae</taxon>
        <taxon>Bacillus</taxon>
    </lineage>
</organism>
<evidence type="ECO:0000313" key="2">
    <source>
        <dbReference type="Proteomes" id="UP000031970"/>
    </source>
</evidence>